<keyword evidence="2" id="KW-1185">Reference proteome</keyword>
<proteinExistence type="predicted"/>
<comment type="caution">
    <text evidence="1">The sequence shown here is derived from an EMBL/GenBank/DDBJ whole genome shotgun (WGS) entry which is preliminary data.</text>
</comment>
<accession>A0ABS5FUH3</accession>
<evidence type="ECO:0000313" key="2">
    <source>
        <dbReference type="Proteomes" id="UP001315278"/>
    </source>
</evidence>
<name>A0ABS5FUH3_9BRAD</name>
<evidence type="ECO:0000313" key="1">
    <source>
        <dbReference type="EMBL" id="MBR0800493.1"/>
    </source>
</evidence>
<protein>
    <submittedName>
        <fullName evidence="1">LysR family transcriptional regulator</fullName>
    </submittedName>
</protein>
<gene>
    <name evidence="1" type="ORF">JQ615_34515</name>
</gene>
<dbReference type="EMBL" id="JAFCJH010000055">
    <property type="protein sequence ID" value="MBR0800493.1"/>
    <property type="molecule type" value="Genomic_DNA"/>
</dbReference>
<dbReference type="RefSeq" id="WP_212494879.1">
    <property type="nucleotide sequence ID" value="NZ_JAFCJH010000055.1"/>
</dbReference>
<reference evidence="2" key="1">
    <citation type="journal article" date="2021" name="ISME J.">
        <title>Evolutionary origin and ecological implication of a unique nif island in free-living Bradyrhizobium lineages.</title>
        <authorList>
            <person name="Tao J."/>
        </authorList>
    </citation>
    <scope>NUCLEOTIDE SEQUENCE [LARGE SCALE GENOMIC DNA]</scope>
    <source>
        <strain evidence="2">SZCCT0434</strain>
    </source>
</reference>
<dbReference type="SUPFAM" id="SSF53850">
    <property type="entry name" value="Periplasmic binding protein-like II"/>
    <property type="match status" value="1"/>
</dbReference>
<dbReference type="Proteomes" id="UP001315278">
    <property type="component" value="Unassembled WGS sequence"/>
</dbReference>
<organism evidence="1 2">
    <name type="scientific">Bradyrhizobium jicamae</name>
    <dbReference type="NCBI Taxonomy" id="280332"/>
    <lineage>
        <taxon>Bacteria</taxon>
        <taxon>Pseudomonadati</taxon>
        <taxon>Pseudomonadota</taxon>
        <taxon>Alphaproteobacteria</taxon>
        <taxon>Hyphomicrobiales</taxon>
        <taxon>Nitrobacteraceae</taxon>
        <taxon>Bradyrhizobium</taxon>
    </lineage>
</organism>
<sequence length="122" mass="14019">MNLRKFVKFSGNNSTALLWDIIKGAGIGWSPTYVQMMGPNLVPLDIDAKIFPFDIWFTHHLDATRVPRVRWMIERISIRRCFRGSVTSSSIRAICRGFITARRSSIVNFFEGLTWEGNIVKL</sequence>